<evidence type="ECO:0000313" key="2">
    <source>
        <dbReference type="Proteomes" id="UP000806522"/>
    </source>
</evidence>
<sequence length="227" mass="26713">MMTAEELMEQYKKVREEEGISGGLGLITNPRALERGILLVGMNPSGQGDGVHIYCECKKDDFWGPKFDMMGDYNNKCGYIDLLPIRNGRQEVVHSDNEINYFGKLLAHTRDYIEELRPRLIILANSKARYYWGFKKKTPWMSYTFKKVNSPLEGERRYWKLYQITGIVPTGVNRYANNTNLIGTYFLQYRQYKDMFGIPVPREKELRYVDIQTIAKFIDVDWEKKLY</sequence>
<accession>A0A9D5NXG7</accession>
<proteinExistence type="predicted"/>
<evidence type="ECO:0008006" key="3">
    <source>
        <dbReference type="Google" id="ProtNLM"/>
    </source>
</evidence>
<dbReference type="AlphaFoldDB" id="A0A9D5NXG7"/>
<dbReference type="Proteomes" id="UP000806522">
    <property type="component" value="Unassembled WGS sequence"/>
</dbReference>
<name>A0A9D5NXG7_XYLRU</name>
<evidence type="ECO:0000313" key="1">
    <source>
        <dbReference type="EMBL" id="MBE6269393.1"/>
    </source>
</evidence>
<dbReference type="EMBL" id="SUYC01000001">
    <property type="protein sequence ID" value="MBE6269393.1"/>
    <property type="molecule type" value="Genomic_DNA"/>
</dbReference>
<reference evidence="1" key="1">
    <citation type="submission" date="2019-04" db="EMBL/GenBank/DDBJ databases">
        <title>Evolution of Biomass-Degrading Anaerobic Consortia Revealed by Metagenomics.</title>
        <authorList>
            <person name="Peng X."/>
        </authorList>
    </citation>
    <scope>NUCLEOTIDE SEQUENCE</scope>
    <source>
        <strain evidence="1">SIG140</strain>
    </source>
</reference>
<comment type="caution">
    <text evidence="1">The sequence shown here is derived from an EMBL/GenBank/DDBJ whole genome shotgun (WGS) entry which is preliminary data.</text>
</comment>
<protein>
    <recommendedName>
        <fullName evidence="3">Uracil DNA glycosylase superfamily protein</fullName>
    </recommendedName>
</protein>
<gene>
    <name evidence="1" type="ORF">E7101_00340</name>
</gene>
<organism evidence="1 2">
    <name type="scientific">Xylanibacter ruminicola</name>
    <name type="common">Prevotella ruminicola</name>
    <dbReference type="NCBI Taxonomy" id="839"/>
    <lineage>
        <taxon>Bacteria</taxon>
        <taxon>Pseudomonadati</taxon>
        <taxon>Bacteroidota</taxon>
        <taxon>Bacteroidia</taxon>
        <taxon>Bacteroidales</taxon>
        <taxon>Prevotellaceae</taxon>
        <taxon>Xylanibacter</taxon>
    </lineage>
</organism>